<dbReference type="CDD" id="cd06464">
    <property type="entry name" value="ACD_sHsps-like"/>
    <property type="match status" value="1"/>
</dbReference>
<dbReference type="AlphaFoldDB" id="D9QQJ9"/>
<organism evidence="5 6">
    <name type="scientific">Acetohalobium arabaticum (strain ATCC 49924 / DSM 5501 / Z-7288)</name>
    <dbReference type="NCBI Taxonomy" id="574087"/>
    <lineage>
        <taxon>Bacteria</taxon>
        <taxon>Bacillati</taxon>
        <taxon>Bacillota</taxon>
        <taxon>Clostridia</taxon>
        <taxon>Halanaerobiales</taxon>
        <taxon>Halobacteroidaceae</taxon>
        <taxon>Acetohalobium</taxon>
    </lineage>
</organism>
<reference evidence="5 6" key="1">
    <citation type="journal article" date="2010" name="Stand. Genomic Sci.">
        <title>Complete genome sequence of Acetohalobium arabaticum type strain (Z-7288).</title>
        <authorList>
            <person name="Sikorski J."/>
            <person name="Lapidus A."/>
            <person name="Chertkov O."/>
            <person name="Lucas S."/>
            <person name="Copeland A."/>
            <person name="Glavina Del Rio T."/>
            <person name="Nolan M."/>
            <person name="Tice H."/>
            <person name="Cheng J.F."/>
            <person name="Han C."/>
            <person name="Brambilla E."/>
            <person name="Pitluck S."/>
            <person name="Liolios K."/>
            <person name="Ivanova N."/>
            <person name="Mavromatis K."/>
            <person name="Mikhailova N."/>
            <person name="Pati A."/>
            <person name="Bruce D."/>
            <person name="Detter C."/>
            <person name="Tapia R."/>
            <person name="Goodwin L."/>
            <person name="Chen A."/>
            <person name="Palaniappan K."/>
            <person name="Land M."/>
            <person name="Hauser L."/>
            <person name="Chang Y.J."/>
            <person name="Jeffries C.D."/>
            <person name="Rohde M."/>
            <person name="Goker M."/>
            <person name="Spring S."/>
            <person name="Woyke T."/>
            <person name="Bristow J."/>
            <person name="Eisen J.A."/>
            <person name="Markowitz V."/>
            <person name="Hugenholtz P."/>
            <person name="Kyrpides N.C."/>
            <person name="Klenk H.P."/>
        </authorList>
    </citation>
    <scope>NUCLEOTIDE SEQUENCE [LARGE SCALE GENOMIC DNA]</scope>
    <source>
        <strain evidence="6">ATCC 49924 / DSM 5501 / Z-7288</strain>
    </source>
</reference>
<feature type="region of interest" description="Disordered" evidence="3">
    <location>
        <begin position="1"/>
        <end position="21"/>
    </location>
</feature>
<dbReference type="InterPro" id="IPR002068">
    <property type="entry name" value="A-crystallin/Hsp20_dom"/>
</dbReference>
<dbReference type="Pfam" id="PF00011">
    <property type="entry name" value="HSP20"/>
    <property type="match status" value="1"/>
</dbReference>
<evidence type="ECO:0000313" key="6">
    <source>
        <dbReference type="Proteomes" id="UP000001661"/>
    </source>
</evidence>
<evidence type="ECO:0000259" key="4">
    <source>
        <dbReference type="PROSITE" id="PS01031"/>
    </source>
</evidence>
<evidence type="ECO:0000256" key="2">
    <source>
        <dbReference type="RuleBase" id="RU003616"/>
    </source>
</evidence>
<keyword evidence="6" id="KW-1185">Reference proteome</keyword>
<accession>D9QQJ9</accession>
<dbReference type="InterPro" id="IPR008978">
    <property type="entry name" value="HSP20-like_chaperone"/>
</dbReference>
<dbReference type="SUPFAM" id="SSF49764">
    <property type="entry name" value="HSP20-like chaperones"/>
    <property type="match status" value="1"/>
</dbReference>
<evidence type="ECO:0000256" key="1">
    <source>
        <dbReference type="PROSITE-ProRule" id="PRU00285"/>
    </source>
</evidence>
<dbReference type="PROSITE" id="PS01031">
    <property type="entry name" value="SHSP"/>
    <property type="match status" value="1"/>
</dbReference>
<dbReference type="EMBL" id="CP002105">
    <property type="protein sequence ID" value="ADL12790.1"/>
    <property type="molecule type" value="Genomic_DNA"/>
</dbReference>
<protein>
    <submittedName>
        <fullName evidence="5">Heat shock protein Hsp20</fullName>
    </submittedName>
</protein>
<evidence type="ECO:0000256" key="3">
    <source>
        <dbReference type="SAM" id="MobiDB-lite"/>
    </source>
</evidence>
<comment type="similarity">
    <text evidence="1 2">Belongs to the small heat shock protein (HSP20) family.</text>
</comment>
<proteinExistence type="inferred from homology"/>
<dbReference type="STRING" id="574087.Acear_1276"/>
<dbReference type="Proteomes" id="UP000001661">
    <property type="component" value="Chromosome"/>
</dbReference>
<evidence type="ECO:0000313" key="5">
    <source>
        <dbReference type="EMBL" id="ADL12790.1"/>
    </source>
</evidence>
<dbReference type="InterPro" id="IPR031107">
    <property type="entry name" value="Small_HSP"/>
</dbReference>
<dbReference type="Gene3D" id="2.60.40.790">
    <property type="match status" value="1"/>
</dbReference>
<keyword evidence="5" id="KW-0346">Stress response</keyword>
<dbReference type="KEGG" id="aar:Acear_1276"/>
<feature type="domain" description="SHSP" evidence="4">
    <location>
        <begin position="22"/>
        <end position="123"/>
    </location>
</feature>
<dbReference type="RefSeq" id="WP_013278236.1">
    <property type="nucleotide sequence ID" value="NC_014378.1"/>
</dbReference>
<dbReference type="OrthoDB" id="9811615at2"/>
<dbReference type="PANTHER" id="PTHR11527">
    <property type="entry name" value="HEAT-SHOCK PROTEIN 20 FAMILY MEMBER"/>
    <property type="match status" value="1"/>
</dbReference>
<dbReference type="eggNOG" id="COG0071">
    <property type="taxonomic scope" value="Bacteria"/>
</dbReference>
<name>D9QQJ9_ACEAZ</name>
<gene>
    <name evidence="5" type="ordered locus">Acear_1276</name>
</gene>
<sequence>MANNFNLQNRQGNHSTGIANYNQPNYVSPQVDVVEDDRAVHYIYELPGVNLESLNVELSQESIFIEANIDSAVQNQMNFLHQERRKGAFFRKMSLPTNVDNNNAEANFTHGLLKVTFPKTNNF</sequence>
<dbReference type="HOGENOM" id="CLU_046737_9_3_9"/>